<keyword evidence="2 5" id="KW-0812">Transmembrane</keyword>
<dbReference type="Pfam" id="PF14940">
    <property type="entry name" value="TMEM219"/>
    <property type="match status" value="1"/>
</dbReference>
<dbReference type="GO" id="GO:0016020">
    <property type="term" value="C:membrane"/>
    <property type="evidence" value="ECO:0007669"/>
    <property type="project" value="UniProtKB-SubCell"/>
</dbReference>
<proteinExistence type="predicted"/>
<evidence type="ECO:0000313" key="7">
    <source>
        <dbReference type="Ensembl" id="ENSPKIP00000040180.1"/>
    </source>
</evidence>
<protein>
    <submittedName>
        <fullName evidence="7">Transmembrane protein 248-like</fullName>
    </submittedName>
</protein>
<comment type="subcellular location">
    <subcellularLocation>
        <location evidence="1">Membrane</location>
    </subcellularLocation>
</comment>
<sequence>MGKWHPFENIRTNLMNNPPLVVFFLCMVLMAAAFIGFGAYTNKHDVRDPDVTQDWNQILSSLAALKLCALDTDTEGKAASADAQHISKSLLLGHEAAGEVSANYSHWSLLVPLVLSGSTPNQHPASFKMTLRGNLLGLKGPAGKTVLNLTIHFLTERELNASHAGDGSSSGSTCLSFMAPAHVVPHTRMPPLCPASEEPYADHSVVTAMTSDQYKQGAQSAKPCYRMEFNPDPKLIMLSQGDRDLAVHHLMMVAGCLLSLCAVLCFAGSFSFSVSRKYHSTGQDLQKTHISIFISRQPCTYYKAGQLHCLFCHYMSAEEHRVAITTVQNHACVQHKGMNI</sequence>
<keyword evidence="4 5" id="KW-0472">Membrane</keyword>
<evidence type="ECO:0000256" key="4">
    <source>
        <dbReference type="ARBA" id="ARBA00023136"/>
    </source>
</evidence>
<reference evidence="7" key="2">
    <citation type="submission" date="2025-09" db="UniProtKB">
        <authorList>
            <consortium name="Ensembl"/>
        </authorList>
    </citation>
    <scope>IDENTIFICATION</scope>
</reference>
<dbReference type="Proteomes" id="UP000261540">
    <property type="component" value="Unplaced"/>
</dbReference>
<keyword evidence="8" id="KW-1185">Reference proteome</keyword>
<organism evidence="7 8">
    <name type="scientific">Paramormyrops kingsleyae</name>
    <dbReference type="NCBI Taxonomy" id="1676925"/>
    <lineage>
        <taxon>Eukaryota</taxon>
        <taxon>Metazoa</taxon>
        <taxon>Chordata</taxon>
        <taxon>Craniata</taxon>
        <taxon>Vertebrata</taxon>
        <taxon>Euteleostomi</taxon>
        <taxon>Actinopterygii</taxon>
        <taxon>Neopterygii</taxon>
        <taxon>Teleostei</taxon>
        <taxon>Osteoglossocephala</taxon>
        <taxon>Osteoglossomorpha</taxon>
        <taxon>Osteoglossiformes</taxon>
        <taxon>Mormyridae</taxon>
        <taxon>Paramormyrops</taxon>
    </lineage>
</organism>
<evidence type="ECO:0000259" key="6">
    <source>
        <dbReference type="Pfam" id="PF14940"/>
    </source>
</evidence>
<dbReference type="GeneTree" id="ENSGT00940000153883"/>
<evidence type="ECO:0000256" key="1">
    <source>
        <dbReference type="ARBA" id="ARBA00004370"/>
    </source>
</evidence>
<dbReference type="Ensembl" id="ENSPKIT00000021198.1">
    <property type="protein sequence ID" value="ENSPKIP00000040180.1"/>
    <property type="gene ID" value="ENSPKIG00000017229.1"/>
</dbReference>
<evidence type="ECO:0000313" key="8">
    <source>
        <dbReference type="Proteomes" id="UP000261540"/>
    </source>
</evidence>
<feature type="transmembrane region" description="Helical" evidence="5">
    <location>
        <begin position="20"/>
        <end position="40"/>
    </location>
</feature>
<dbReference type="InterPro" id="IPR039493">
    <property type="entry name" value="TMEM248/TMEM219"/>
</dbReference>
<dbReference type="InterPro" id="IPR039587">
    <property type="entry name" value="TMEM248/TMEM219_dom"/>
</dbReference>
<evidence type="ECO:0000256" key="5">
    <source>
        <dbReference type="SAM" id="Phobius"/>
    </source>
</evidence>
<dbReference type="PANTHER" id="PTHR16002">
    <property type="entry name" value="TRANSMEMBRANE PROTEIN 248-LIKE"/>
    <property type="match status" value="1"/>
</dbReference>
<evidence type="ECO:0000256" key="3">
    <source>
        <dbReference type="ARBA" id="ARBA00022989"/>
    </source>
</evidence>
<dbReference type="PANTHER" id="PTHR16002:SF6">
    <property type="entry name" value="INSULIN-LIKE GROWTH FACTOR-BINDING PROTEIN 3 RECEPTOR"/>
    <property type="match status" value="1"/>
</dbReference>
<reference evidence="7" key="1">
    <citation type="submission" date="2025-08" db="UniProtKB">
        <authorList>
            <consortium name="Ensembl"/>
        </authorList>
    </citation>
    <scope>IDENTIFICATION</scope>
</reference>
<feature type="transmembrane region" description="Helical" evidence="5">
    <location>
        <begin position="250"/>
        <end position="272"/>
    </location>
</feature>
<feature type="domain" description="TMEM248/TMEM219" evidence="6">
    <location>
        <begin position="12"/>
        <end position="236"/>
    </location>
</feature>
<keyword evidence="3 5" id="KW-1133">Transmembrane helix</keyword>
<accession>A0A3B3TBZ8</accession>
<name>A0A3B3TBZ8_9TELE</name>
<dbReference type="AlphaFoldDB" id="A0A3B3TBZ8"/>
<evidence type="ECO:0000256" key="2">
    <source>
        <dbReference type="ARBA" id="ARBA00022692"/>
    </source>
</evidence>